<gene>
    <name evidence="6" type="ORF">PAXINDRAFT_100722</name>
</gene>
<reference evidence="7" key="2">
    <citation type="submission" date="2015-01" db="EMBL/GenBank/DDBJ databases">
        <title>Evolutionary Origins and Diversification of the Mycorrhizal Mutualists.</title>
        <authorList>
            <consortium name="DOE Joint Genome Institute"/>
            <consortium name="Mycorrhizal Genomics Consortium"/>
            <person name="Kohler A."/>
            <person name="Kuo A."/>
            <person name="Nagy L.G."/>
            <person name="Floudas D."/>
            <person name="Copeland A."/>
            <person name="Barry K.W."/>
            <person name="Cichocki N."/>
            <person name="Veneault-Fourrey C."/>
            <person name="LaButti K."/>
            <person name="Lindquist E.A."/>
            <person name="Lipzen A."/>
            <person name="Lundell T."/>
            <person name="Morin E."/>
            <person name="Murat C."/>
            <person name="Riley R."/>
            <person name="Ohm R."/>
            <person name="Sun H."/>
            <person name="Tunlid A."/>
            <person name="Henrissat B."/>
            <person name="Grigoriev I.V."/>
            <person name="Hibbett D.S."/>
            <person name="Martin F."/>
        </authorList>
    </citation>
    <scope>NUCLEOTIDE SEQUENCE [LARGE SCALE GENOMIC DNA]</scope>
    <source>
        <strain evidence="7">ATCC 200175</strain>
    </source>
</reference>
<dbReference type="GO" id="GO:0030170">
    <property type="term" value="F:pyridoxal phosphate binding"/>
    <property type="evidence" value="ECO:0007669"/>
    <property type="project" value="UniProtKB-UniRule"/>
</dbReference>
<evidence type="ECO:0000256" key="4">
    <source>
        <dbReference type="RuleBase" id="RU004514"/>
    </source>
</evidence>
<keyword evidence="7" id="KW-1185">Reference proteome</keyword>
<comment type="function">
    <text evidence="2">Pyridoxal 5'-phosphate (PLP)-binding protein, which may be involved in intracellular homeostatic regulation of pyridoxal 5'-phosphate (PLP), the active form of vitamin B6.</text>
</comment>
<evidence type="ECO:0000256" key="1">
    <source>
        <dbReference type="ARBA" id="ARBA00022898"/>
    </source>
</evidence>
<dbReference type="PROSITE" id="PS01211">
    <property type="entry name" value="UPF0001"/>
    <property type="match status" value="1"/>
</dbReference>
<accession>A0A0C9U190</accession>
<dbReference type="InterPro" id="IPR029066">
    <property type="entry name" value="PLP-binding_barrel"/>
</dbReference>
<dbReference type="Pfam" id="PF01168">
    <property type="entry name" value="Ala_racemase_N"/>
    <property type="match status" value="1"/>
</dbReference>
<comment type="similarity">
    <text evidence="2 4">Belongs to the pyridoxal phosphate-binding protein YggS/PROSC family.</text>
</comment>
<dbReference type="HOGENOM" id="CLU_059988_2_0_1"/>
<organism evidence="6 7">
    <name type="scientific">Paxillus involutus ATCC 200175</name>
    <dbReference type="NCBI Taxonomy" id="664439"/>
    <lineage>
        <taxon>Eukaryota</taxon>
        <taxon>Fungi</taxon>
        <taxon>Dikarya</taxon>
        <taxon>Basidiomycota</taxon>
        <taxon>Agaricomycotina</taxon>
        <taxon>Agaricomycetes</taxon>
        <taxon>Agaricomycetidae</taxon>
        <taxon>Boletales</taxon>
        <taxon>Paxilineae</taxon>
        <taxon>Paxillaceae</taxon>
        <taxon>Paxillus</taxon>
    </lineage>
</organism>
<dbReference type="CDD" id="cd06822">
    <property type="entry name" value="PLPDE_III_YBL036c_euk"/>
    <property type="match status" value="1"/>
</dbReference>
<feature type="modified residue" description="N6-(pyridoxal phosphate)lysine" evidence="2 3">
    <location>
        <position position="45"/>
    </location>
</feature>
<dbReference type="OrthoDB" id="10264196at2759"/>
<dbReference type="PANTHER" id="PTHR10146">
    <property type="entry name" value="PROLINE SYNTHETASE CO-TRANSCRIBED BACTERIAL HOMOLOG PROTEIN"/>
    <property type="match status" value="1"/>
</dbReference>
<dbReference type="FunFam" id="3.20.20.10:FF:000018">
    <property type="entry name" value="Pyridoxal phosphate homeostasis protein"/>
    <property type="match status" value="1"/>
</dbReference>
<dbReference type="Gene3D" id="3.20.20.10">
    <property type="entry name" value="Alanine racemase"/>
    <property type="match status" value="1"/>
</dbReference>
<dbReference type="HAMAP" id="MF_02087">
    <property type="entry name" value="PLP_homeostasis"/>
    <property type="match status" value="1"/>
</dbReference>
<proteinExistence type="inferred from homology"/>
<dbReference type="AlphaFoldDB" id="A0A0C9U190"/>
<dbReference type="InterPro" id="IPR001608">
    <property type="entry name" value="Ala_racemase_N"/>
</dbReference>
<dbReference type="PIRSF" id="PIRSF004848">
    <property type="entry name" value="YBL036c_PLPDEIII"/>
    <property type="match status" value="1"/>
</dbReference>
<evidence type="ECO:0000256" key="3">
    <source>
        <dbReference type="PIRSR" id="PIRSR004848-1"/>
    </source>
</evidence>
<keyword evidence="1 2" id="KW-0663">Pyridoxal phosphate</keyword>
<sequence length="268" mass="29049">MASATISKATAERFHELSESLSEIQERVRQASPASSKPTLVAVSKYKPASDILACYERGQRDFGENYVNELVEKAQQLPDDIRWHFIGALQSNKSKTLATIPNIYAIQTVTSIKAATALDKSLPPERTAPLNILLQVNTSGEGAKSGLPPTVSTDSSSESELVQLAQHILTSCPRLHLQGLMTIGSLSESLASAEKPNEDFETLKHTRDILHQVLHRDSDSGGRWGVDGKLVLSMGMSSDFEAALKAESDIVRVGTGIFGVRHKKGEV</sequence>
<evidence type="ECO:0000313" key="6">
    <source>
        <dbReference type="EMBL" id="KIJ13482.1"/>
    </source>
</evidence>
<dbReference type="EMBL" id="KN819352">
    <property type="protein sequence ID" value="KIJ13482.1"/>
    <property type="molecule type" value="Genomic_DNA"/>
</dbReference>
<feature type="domain" description="Alanine racemase N-terminal" evidence="5">
    <location>
        <begin position="21"/>
        <end position="262"/>
    </location>
</feature>
<evidence type="ECO:0000313" key="7">
    <source>
        <dbReference type="Proteomes" id="UP000053647"/>
    </source>
</evidence>
<dbReference type="InterPro" id="IPR011078">
    <property type="entry name" value="PyrdxlP_homeostasis"/>
</dbReference>
<evidence type="ECO:0000256" key="2">
    <source>
        <dbReference type="HAMAP-Rule" id="MF_03225"/>
    </source>
</evidence>
<reference evidence="6 7" key="1">
    <citation type="submission" date="2014-06" db="EMBL/GenBank/DDBJ databases">
        <authorList>
            <consortium name="DOE Joint Genome Institute"/>
            <person name="Kuo A."/>
            <person name="Kohler A."/>
            <person name="Nagy L.G."/>
            <person name="Floudas D."/>
            <person name="Copeland A."/>
            <person name="Barry K.W."/>
            <person name="Cichocki N."/>
            <person name="Veneault-Fourrey C."/>
            <person name="LaButti K."/>
            <person name="Lindquist E.A."/>
            <person name="Lipzen A."/>
            <person name="Lundell T."/>
            <person name="Morin E."/>
            <person name="Murat C."/>
            <person name="Sun H."/>
            <person name="Tunlid A."/>
            <person name="Henrissat B."/>
            <person name="Grigoriev I.V."/>
            <person name="Hibbett D.S."/>
            <person name="Martin F."/>
            <person name="Nordberg H.P."/>
            <person name="Cantor M.N."/>
            <person name="Hua S.X."/>
        </authorList>
    </citation>
    <scope>NUCLEOTIDE SEQUENCE [LARGE SCALE GENOMIC DNA]</scope>
    <source>
        <strain evidence="6 7">ATCC 200175</strain>
    </source>
</reference>
<dbReference type="SUPFAM" id="SSF51419">
    <property type="entry name" value="PLP-binding barrel"/>
    <property type="match status" value="1"/>
</dbReference>
<comment type="cofactor">
    <cofactor evidence="3">
        <name>pyridoxal 5'-phosphate</name>
        <dbReference type="ChEBI" id="CHEBI:597326"/>
    </cofactor>
</comment>
<evidence type="ECO:0000259" key="5">
    <source>
        <dbReference type="Pfam" id="PF01168"/>
    </source>
</evidence>
<dbReference type="PANTHER" id="PTHR10146:SF14">
    <property type="entry name" value="PYRIDOXAL PHOSPHATE HOMEOSTASIS PROTEIN"/>
    <property type="match status" value="1"/>
</dbReference>
<protein>
    <recommendedName>
        <fullName evidence="2">Pyridoxal phosphate homeostasis protein</fullName>
        <shortName evidence="2">PLP homeostasis protein</shortName>
    </recommendedName>
</protein>
<dbReference type="NCBIfam" id="TIGR00044">
    <property type="entry name" value="YggS family pyridoxal phosphate-dependent enzyme"/>
    <property type="match status" value="1"/>
</dbReference>
<dbReference type="Proteomes" id="UP000053647">
    <property type="component" value="Unassembled WGS sequence"/>
</dbReference>
<name>A0A0C9U190_PAXIN</name>